<feature type="transmembrane region" description="Helical" evidence="1">
    <location>
        <begin position="371"/>
        <end position="390"/>
    </location>
</feature>
<dbReference type="EMBL" id="NISI01000002">
    <property type="protein sequence ID" value="OWR04634.1"/>
    <property type="molecule type" value="Genomic_DNA"/>
</dbReference>
<gene>
    <name evidence="2" type="ORF">CDO81_08610</name>
</gene>
<dbReference type="OrthoDB" id="5688397at2"/>
<organism evidence="2 3">
    <name type="scientific">Roseateles puraquae</name>
    <dbReference type="NCBI Taxonomy" id="431059"/>
    <lineage>
        <taxon>Bacteria</taxon>
        <taxon>Pseudomonadati</taxon>
        <taxon>Pseudomonadota</taxon>
        <taxon>Betaproteobacteria</taxon>
        <taxon>Burkholderiales</taxon>
        <taxon>Sphaerotilaceae</taxon>
        <taxon>Roseateles</taxon>
    </lineage>
</organism>
<feature type="transmembrane region" description="Helical" evidence="1">
    <location>
        <begin position="435"/>
        <end position="457"/>
    </location>
</feature>
<evidence type="ECO:0000256" key="1">
    <source>
        <dbReference type="SAM" id="Phobius"/>
    </source>
</evidence>
<comment type="caution">
    <text evidence="2">The sequence shown here is derived from an EMBL/GenBank/DDBJ whole genome shotgun (WGS) entry which is preliminary data.</text>
</comment>
<dbReference type="Proteomes" id="UP000197446">
    <property type="component" value="Unassembled WGS sequence"/>
</dbReference>
<dbReference type="InterPro" id="IPR011385">
    <property type="entry name" value="Site-sp_rcmbase"/>
</dbReference>
<keyword evidence="3" id="KW-1185">Reference proteome</keyword>
<keyword evidence="1" id="KW-0812">Transmembrane</keyword>
<feature type="transmembrane region" description="Helical" evidence="1">
    <location>
        <begin position="594"/>
        <end position="619"/>
    </location>
</feature>
<keyword evidence="1" id="KW-1133">Transmembrane helix</keyword>
<reference evidence="2 3" key="1">
    <citation type="journal article" date="2007" name="Int. J. Syst. Evol. Microbiol.">
        <title>Description of Pelomonas aquatica sp. nov. and Pelomonas puraquae sp. nov., isolated from industrial and haemodialysis water.</title>
        <authorList>
            <person name="Gomila M."/>
            <person name="Bowien B."/>
            <person name="Falsen E."/>
            <person name="Moore E.R."/>
            <person name="Lalucat J."/>
        </authorList>
    </citation>
    <scope>NUCLEOTIDE SEQUENCE [LARGE SCALE GENOMIC DNA]</scope>
    <source>
        <strain evidence="2 3">CCUG 52769</strain>
    </source>
</reference>
<keyword evidence="1" id="KW-0472">Membrane</keyword>
<dbReference type="Pfam" id="PF10136">
    <property type="entry name" value="SpecificRecomb"/>
    <property type="match status" value="1"/>
</dbReference>
<protein>
    <submittedName>
        <fullName evidence="2">Recombinase</fullName>
    </submittedName>
</protein>
<name>A0A254NAJ4_9BURK</name>
<feature type="transmembrane region" description="Helical" evidence="1">
    <location>
        <begin position="477"/>
        <end position="501"/>
    </location>
</feature>
<dbReference type="PIRSF" id="PIRSF015380">
    <property type="entry name" value="Site-sp_rcmb"/>
    <property type="match status" value="1"/>
</dbReference>
<evidence type="ECO:0000313" key="2">
    <source>
        <dbReference type="EMBL" id="OWR04634.1"/>
    </source>
</evidence>
<dbReference type="AlphaFoldDB" id="A0A254NAJ4"/>
<proteinExistence type="predicted"/>
<feature type="transmembrane region" description="Helical" evidence="1">
    <location>
        <begin position="343"/>
        <end position="365"/>
    </location>
</feature>
<sequence>MNTANWDLTALLNAADPQAPLAERNLWLVRLLEWLRHAPRDEAAAGTPKAIVRLKHLLNVLERHPEHAWAFANVIGGVWNDVDAVSLFAEVGFAPRMALWNEFLGRLRRRLLPGTTDTRDLAALFELLFGSESDEDWIAAIDDELLARLSLLFSATPDDGWRIEARAAITVLVSHVHAAGLSGALRVRMDEQLVQDKPFHQLPAAWEAVERAMTAGDAAALSPATQYLRALLDRCRTAALTVPEHLEAHGVSVDLMFSVEQLTARLDRIEALLACLLSDEPQRELLRLVAGLVRVVHERRSLRTLFARHYSLLARKVAERSAETGEHYITRNRDEYRDMLRRAAGGGAVIAGTTLLKFLIAMLGFTAFWGGFWAGVNYAASFVVIHLLHWTVATKQPAMTAPAMADKLQHIDRDEGVEGFVDEVTHLVRSQVAGIIGNLALAAPLVLAVQGLCWLAFGAPLVGEKEALYVLKSLNLLGPSLLFAAFTGTLLFASSLIAGWVENWFVFHRLDSAIAWNPRIVGLLGRSRAQKWSRWWRANISGLTANISLGLMLGVVPALGGFFGLGLEVRHVTLATGQLAAAVGALGVGVMATWAFWSCVICIAGIGMLNVGVSFFCAFKVAMRSRGIRLADRRRVYAAIRSRLRRAPISFLVPPR</sequence>
<evidence type="ECO:0000313" key="3">
    <source>
        <dbReference type="Proteomes" id="UP000197446"/>
    </source>
</evidence>
<dbReference type="RefSeq" id="WP_088482769.1">
    <property type="nucleotide sequence ID" value="NZ_NISI01000002.1"/>
</dbReference>
<accession>A0A254NAJ4</accession>
<feature type="transmembrane region" description="Helical" evidence="1">
    <location>
        <begin position="543"/>
        <end position="565"/>
    </location>
</feature>